<dbReference type="CDD" id="cd03801">
    <property type="entry name" value="GT4_PimA-like"/>
    <property type="match status" value="1"/>
</dbReference>
<dbReference type="EMBL" id="BAAAGE010000003">
    <property type="protein sequence ID" value="GAA0725387.1"/>
    <property type="molecule type" value="Genomic_DNA"/>
</dbReference>
<dbReference type="RefSeq" id="WP_343913182.1">
    <property type="nucleotide sequence ID" value="NZ_BAAAGE010000003.1"/>
</dbReference>
<dbReference type="SUPFAM" id="SSF53756">
    <property type="entry name" value="UDP-Glycosyltransferase/glycogen phosphorylase"/>
    <property type="match status" value="1"/>
</dbReference>
<dbReference type="Pfam" id="PF13692">
    <property type="entry name" value="Glyco_trans_1_4"/>
    <property type="match status" value="1"/>
</dbReference>
<name>A0ABN1J0S5_9FLAO</name>
<proteinExistence type="predicted"/>
<dbReference type="Proteomes" id="UP001501758">
    <property type="component" value="Unassembled WGS sequence"/>
</dbReference>
<evidence type="ECO:0000313" key="2">
    <source>
        <dbReference type="Proteomes" id="UP001501758"/>
    </source>
</evidence>
<dbReference type="Gene3D" id="3.40.50.2000">
    <property type="entry name" value="Glycogen Phosphorylase B"/>
    <property type="match status" value="1"/>
</dbReference>
<dbReference type="PANTHER" id="PTHR12526:SF584">
    <property type="entry name" value="GLYCOSYLTRANSFERASE"/>
    <property type="match status" value="1"/>
</dbReference>
<protein>
    <submittedName>
        <fullName evidence="1">Glycosyltransferase family 4 protein</fullName>
    </submittedName>
</protein>
<sequence>MNKILIIGSVWPEPNSSAAGVRMLQLIQLFLSHKWNITFASTASECEHMHDIESLGVKKATILINNNSFDDFLLPLQPNIVLFDRFMTEEQFGWRVSKQLPEALKILNTEDLHSLRKSRQELFKNKKEFNFFDVKKSDITKREIASIYRCDQSLIISDTEIDILKTEFEIPQNIVYYLPFLLDPIHIESKKNWPSYEDRNHFITIGNFRHEPNWDSVLYLKETIWPLIKKELPTAELHIYGAYPPPKATQLHNEKQGFLIKGWTKDSKEVMKKAKVCLAPLRFGAGIKGKLAEAMLCGTPSITTQIGSEGMLNHDTDWNGFIKDNPEEFAKAAVTLYNNKNIWYQAQQNGIEIINTRFNKDNLSTPFIKSIESIQKNLDNHRASNFIGSMLQYHTMRSTEFMSRWIEEKNKNN</sequence>
<evidence type="ECO:0000313" key="1">
    <source>
        <dbReference type="EMBL" id="GAA0725387.1"/>
    </source>
</evidence>
<dbReference type="PANTHER" id="PTHR12526">
    <property type="entry name" value="GLYCOSYLTRANSFERASE"/>
    <property type="match status" value="1"/>
</dbReference>
<comment type="caution">
    <text evidence="1">The sequence shown here is derived from an EMBL/GenBank/DDBJ whole genome shotgun (WGS) entry which is preliminary data.</text>
</comment>
<keyword evidence="2" id="KW-1185">Reference proteome</keyword>
<reference evidence="1 2" key="1">
    <citation type="journal article" date="2019" name="Int. J. Syst. Evol. Microbiol.">
        <title>The Global Catalogue of Microorganisms (GCM) 10K type strain sequencing project: providing services to taxonomists for standard genome sequencing and annotation.</title>
        <authorList>
            <consortium name="The Broad Institute Genomics Platform"/>
            <consortium name="The Broad Institute Genome Sequencing Center for Infectious Disease"/>
            <person name="Wu L."/>
            <person name="Ma J."/>
        </authorList>
    </citation>
    <scope>NUCLEOTIDE SEQUENCE [LARGE SCALE GENOMIC DNA]</scope>
    <source>
        <strain evidence="1 2">JCM 15974</strain>
    </source>
</reference>
<organism evidence="1 2">
    <name type="scientific">Aquimarina litoralis</name>
    <dbReference type="NCBI Taxonomy" id="584605"/>
    <lineage>
        <taxon>Bacteria</taxon>
        <taxon>Pseudomonadati</taxon>
        <taxon>Bacteroidota</taxon>
        <taxon>Flavobacteriia</taxon>
        <taxon>Flavobacteriales</taxon>
        <taxon>Flavobacteriaceae</taxon>
        <taxon>Aquimarina</taxon>
    </lineage>
</organism>
<gene>
    <name evidence="1" type="ORF">GCM10009430_30960</name>
</gene>
<accession>A0ABN1J0S5</accession>